<evidence type="ECO:0000256" key="1">
    <source>
        <dbReference type="SAM" id="SignalP"/>
    </source>
</evidence>
<organism evidence="2 3">
    <name type="scientific">Aspergillus nanangensis</name>
    <dbReference type="NCBI Taxonomy" id="2582783"/>
    <lineage>
        <taxon>Eukaryota</taxon>
        <taxon>Fungi</taxon>
        <taxon>Dikarya</taxon>
        <taxon>Ascomycota</taxon>
        <taxon>Pezizomycotina</taxon>
        <taxon>Eurotiomycetes</taxon>
        <taxon>Eurotiomycetidae</taxon>
        <taxon>Eurotiales</taxon>
        <taxon>Aspergillaceae</taxon>
        <taxon>Aspergillus</taxon>
        <taxon>Aspergillus subgen. Circumdati</taxon>
    </lineage>
</organism>
<evidence type="ECO:0000313" key="3">
    <source>
        <dbReference type="Proteomes" id="UP001194746"/>
    </source>
</evidence>
<name>A0AAD4CEX3_ASPNN</name>
<comment type="caution">
    <text evidence="2">The sequence shown here is derived from an EMBL/GenBank/DDBJ whole genome shotgun (WGS) entry which is preliminary data.</text>
</comment>
<proteinExistence type="predicted"/>
<reference evidence="2" key="2">
    <citation type="submission" date="2020-02" db="EMBL/GenBank/DDBJ databases">
        <authorList>
            <person name="Gilchrist C.L.M."/>
            <person name="Chooi Y.-H."/>
        </authorList>
    </citation>
    <scope>NUCLEOTIDE SEQUENCE</scope>
    <source>
        <strain evidence="2">MST-FP2251</strain>
    </source>
</reference>
<dbReference type="Proteomes" id="UP001194746">
    <property type="component" value="Unassembled WGS sequence"/>
</dbReference>
<accession>A0AAD4CEX3</accession>
<evidence type="ECO:0000313" key="2">
    <source>
        <dbReference type="EMBL" id="KAF9885052.1"/>
    </source>
</evidence>
<keyword evidence="1" id="KW-0732">Signal</keyword>
<feature type="chain" id="PRO_5042127487" evidence="1">
    <location>
        <begin position="20"/>
        <end position="337"/>
    </location>
</feature>
<dbReference type="EMBL" id="VCAU01000105">
    <property type="protein sequence ID" value="KAF9885052.1"/>
    <property type="molecule type" value="Genomic_DNA"/>
</dbReference>
<keyword evidence="3" id="KW-1185">Reference proteome</keyword>
<sequence length="337" mass="36691">MSPSRHLLLFLPLLVGTWALDRTTSTDANGNVVFAGRPVDIYNPLPTLIYNCDNIPSICANVGEYLAINGFQMGNGLEFHYDSLNKNTKRRRKQSCPEKGAWVTRYLNIPCGDNPVAPQVMPGSLSPTVGPLLNWPKPEFQMEIPNAAGDGPSGMRYTCDEFPAASWIEGGRNGQQPPLTNVYCSPKAVSCDSSVWLGVQARLPNYPNVASEQDWQGLAHRLLGGYGKTRGTQPVVMRFHFTTTNLSPIGQATAAQIVLPAYGANPARTAVANTKRDLDESLSGNYHCTGAFCEDLKQVGFSFQEPPPSSPSYQILKAERSETEPESPHATIHILAS</sequence>
<gene>
    <name evidence="2" type="ORF">FE257_000783</name>
</gene>
<dbReference type="AlphaFoldDB" id="A0AAD4CEX3"/>
<feature type="signal peptide" evidence="1">
    <location>
        <begin position="1"/>
        <end position="19"/>
    </location>
</feature>
<protein>
    <submittedName>
        <fullName evidence="2">Uncharacterized protein</fullName>
    </submittedName>
</protein>
<reference evidence="2" key="1">
    <citation type="journal article" date="2019" name="Beilstein J. Org. Chem.">
        <title>Nanangenines: drimane sesquiterpenoids as the dominant metabolite cohort of a novel Australian fungus, Aspergillus nanangensis.</title>
        <authorList>
            <person name="Lacey H.J."/>
            <person name="Gilchrist C.L.M."/>
            <person name="Crombie A."/>
            <person name="Kalaitzis J.A."/>
            <person name="Vuong D."/>
            <person name="Rutledge P.J."/>
            <person name="Turner P."/>
            <person name="Pitt J.I."/>
            <person name="Lacey E."/>
            <person name="Chooi Y.H."/>
            <person name="Piggott A.M."/>
        </authorList>
    </citation>
    <scope>NUCLEOTIDE SEQUENCE</scope>
    <source>
        <strain evidence="2">MST-FP2251</strain>
    </source>
</reference>